<gene>
    <name evidence="2" type="ORF">FVP60_12585</name>
</gene>
<dbReference type="OrthoDB" id="4948465at2"/>
<accession>A0A5C8HMT0</accession>
<keyword evidence="3" id="KW-1185">Reference proteome</keyword>
<reference evidence="2 3" key="1">
    <citation type="submission" date="2019-08" db="EMBL/GenBank/DDBJ databases">
        <authorList>
            <person name="Dong K."/>
        </authorList>
    </citation>
    <scope>NUCLEOTIDE SEQUENCE [LARGE SCALE GENOMIC DNA]</scope>
    <source>
        <strain evidence="2 3">M4-8</strain>
    </source>
</reference>
<protein>
    <submittedName>
        <fullName evidence="2">Uncharacterized protein</fullName>
    </submittedName>
</protein>
<dbReference type="AlphaFoldDB" id="A0A5C8HMT0"/>
<name>A0A5C8HMT0_9MICO</name>
<comment type="caution">
    <text evidence="2">The sequence shown here is derived from an EMBL/GenBank/DDBJ whole genome shotgun (WGS) entry which is preliminary data.</text>
</comment>
<organism evidence="2 3">
    <name type="scientific">Microbacterium mitrae</name>
    <dbReference type="NCBI Taxonomy" id="664640"/>
    <lineage>
        <taxon>Bacteria</taxon>
        <taxon>Bacillati</taxon>
        <taxon>Actinomycetota</taxon>
        <taxon>Actinomycetes</taxon>
        <taxon>Micrococcales</taxon>
        <taxon>Microbacteriaceae</taxon>
        <taxon>Microbacterium</taxon>
    </lineage>
</organism>
<dbReference type="EMBL" id="VRSW01000006">
    <property type="protein sequence ID" value="TXK02767.1"/>
    <property type="molecule type" value="Genomic_DNA"/>
</dbReference>
<evidence type="ECO:0000313" key="2">
    <source>
        <dbReference type="EMBL" id="TXK02767.1"/>
    </source>
</evidence>
<sequence>MGVGSAVAGNMRRASKARHKRRLELLAAKRDLKAAEIQARATQRAERQGLPIPQYQHPVPLGSVAADAAAIPTTREQEITRLMAEHDDVVKRWLDYELDVAKLIAYPAMSDGRNELTATFLRAKRRADTLRPESADAKVDADAIRAYREAVIDFGSAFDVAERDAKRQKNRAFSDDERKRLDRALQLLRVAEDQGATQAERQVAYRRVREELDGLIVISDEAISVLEKKVAGEITSGDTPPLPQTQTPAQAQPPAKPQTQTPEP</sequence>
<feature type="region of interest" description="Disordered" evidence="1">
    <location>
        <begin position="234"/>
        <end position="264"/>
    </location>
</feature>
<feature type="compositionally biased region" description="Low complexity" evidence="1">
    <location>
        <begin position="244"/>
        <end position="264"/>
    </location>
</feature>
<evidence type="ECO:0000313" key="3">
    <source>
        <dbReference type="Proteomes" id="UP000321196"/>
    </source>
</evidence>
<proteinExistence type="predicted"/>
<dbReference type="Proteomes" id="UP000321196">
    <property type="component" value="Unassembled WGS sequence"/>
</dbReference>
<evidence type="ECO:0000256" key="1">
    <source>
        <dbReference type="SAM" id="MobiDB-lite"/>
    </source>
</evidence>